<sequence>MKNTAGRRSSASRPTSDTRDNGPGSAPGPFAFHAGELPGLTDGMKHMVRNLLMALAALSLTGCAHSGPAHAEGRSASFAVVGDTGYIPSYERLDEDEVPHRTLSDYLAAQAEDWLERNPDMTGFRPTPWVFESALGGYTDASGMYPVAFAADEVCRTLGCDFATMVGDNIYPDGATLGADGISDARRFYDMLDRPYGKLGEGVEDFTIYAMMGNHDWRVSREATVAQMAYLQQHPNFTMPDFFYRAVPAGMEGFVEIFVIDTEMLLASTEVHTDHLDTEGREIRTGEMETWDDFVKPATEGEKQMVQWLEESLRASDAHWKIVIGHHAVWSGGGSKYEKAHSLRALYMNSICKYADAYVSGDDHMMEVYTDDCCSEGVSGAPALPALVSGAGSKYRPLHPKFMANQLAANPGLANPFSRGALWGFMHVGLDEEAMTVRVYSTPEDMSGRPVEETTLTFKRRSHLAGN</sequence>
<dbReference type="SUPFAM" id="SSF56300">
    <property type="entry name" value="Metallo-dependent phosphatases"/>
    <property type="match status" value="1"/>
</dbReference>
<dbReference type="AlphaFoldDB" id="Q0C5P4"/>
<evidence type="ECO:0000256" key="1">
    <source>
        <dbReference type="ARBA" id="ARBA00022729"/>
    </source>
</evidence>
<gene>
    <name evidence="5" type="ordered locus">HNE_0216</name>
</gene>
<proteinExistence type="predicted"/>
<dbReference type="InterPro" id="IPR051558">
    <property type="entry name" value="Metallophosphoesterase_PAP"/>
</dbReference>
<keyword evidence="1" id="KW-0732">Signal</keyword>
<name>Q0C5P4_HYPNA</name>
<evidence type="ECO:0000256" key="3">
    <source>
        <dbReference type="SAM" id="MobiDB-lite"/>
    </source>
</evidence>
<dbReference type="STRING" id="228405.HNE_0216"/>
<dbReference type="Pfam" id="PF00149">
    <property type="entry name" value="Metallophos"/>
    <property type="match status" value="1"/>
</dbReference>
<reference evidence="5 6" key="1">
    <citation type="journal article" date="2006" name="J. Bacteriol.">
        <title>Comparative genomic evidence for a close relationship between the dimorphic prosthecate bacteria Hyphomonas neptunium and Caulobacter crescentus.</title>
        <authorList>
            <person name="Badger J.H."/>
            <person name="Hoover T.R."/>
            <person name="Brun Y.V."/>
            <person name="Weiner R.M."/>
            <person name="Laub M.T."/>
            <person name="Alexandre G."/>
            <person name="Mrazek J."/>
            <person name="Ren Q."/>
            <person name="Paulsen I.T."/>
            <person name="Nelson K.E."/>
            <person name="Khouri H.M."/>
            <person name="Radune D."/>
            <person name="Sosa J."/>
            <person name="Dodson R.J."/>
            <person name="Sullivan S.A."/>
            <person name="Rosovitz M.J."/>
            <person name="Madupu R."/>
            <person name="Brinkac L.M."/>
            <person name="Durkin A.S."/>
            <person name="Daugherty S.C."/>
            <person name="Kothari S.P."/>
            <person name="Giglio M.G."/>
            <person name="Zhou L."/>
            <person name="Haft D.H."/>
            <person name="Selengut J.D."/>
            <person name="Davidsen T.M."/>
            <person name="Yang Q."/>
            <person name="Zafar N."/>
            <person name="Ward N.L."/>
        </authorList>
    </citation>
    <scope>NUCLEOTIDE SEQUENCE [LARGE SCALE GENOMIC DNA]</scope>
    <source>
        <strain evidence="5 6">ATCC 15444</strain>
    </source>
</reference>
<dbReference type="InterPro" id="IPR029052">
    <property type="entry name" value="Metallo-depent_PP-like"/>
</dbReference>
<dbReference type="InterPro" id="IPR004843">
    <property type="entry name" value="Calcineurin-like_PHP"/>
</dbReference>
<organism evidence="5 6">
    <name type="scientific">Hyphomonas neptunium (strain ATCC 15444)</name>
    <dbReference type="NCBI Taxonomy" id="228405"/>
    <lineage>
        <taxon>Bacteria</taxon>
        <taxon>Pseudomonadati</taxon>
        <taxon>Pseudomonadota</taxon>
        <taxon>Alphaproteobacteria</taxon>
        <taxon>Hyphomonadales</taxon>
        <taxon>Hyphomonadaceae</taxon>
        <taxon>Hyphomonas</taxon>
    </lineage>
</organism>
<dbReference type="PANTHER" id="PTHR10161">
    <property type="entry name" value="TARTRATE-RESISTANT ACID PHOSPHATASE TYPE 5"/>
    <property type="match status" value="1"/>
</dbReference>
<evidence type="ECO:0000256" key="2">
    <source>
        <dbReference type="ARBA" id="ARBA00022801"/>
    </source>
</evidence>
<dbReference type="Gene3D" id="3.60.21.10">
    <property type="match status" value="1"/>
</dbReference>
<dbReference type="HOGENOM" id="CLU_651909_0_0_5"/>
<protein>
    <submittedName>
        <fullName evidence="5">Ser/Thr protein phosphatase family protein</fullName>
    </submittedName>
</protein>
<dbReference type="EMBL" id="CP000158">
    <property type="protein sequence ID" value="ABI78633.1"/>
    <property type="molecule type" value="Genomic_DNA"/>
</dbReference>
<keyword evidence="2" id="KW-0378">Hydrolase</keyword>
<dbReference type="GO" id="GO:0016787">
    <property type="term" value="F:hydrolase activity"/>
    <property type="evidence" value="ECO:0007669"/>
    <property type="project" value="UniProtKB-KW"/>
</dbReference>
<keyword evidence="6" id="KW-1185">Reference proteome</keyword>
<feature type="region of interest" description="Disordered" evidence="3">
    <location>
        <begin position="1"/>
        <end position="33"/>
    </location>
</feature>
<evidence type="ECO:0000313" key="6">
    <source>
        <dbReference type="Proteomes" id="UP000001959"/>
    </source>
</evidence>
<feature type="compositionally biased region" description="Polar residues" evidence="3">
    <location>
        <begin position="1"/>
        <end position="15"/>
    </location>
</feature>
<evidence type="ECO:0000313" key="5">
    <source>
        <dbReference type="EMBL" id="ABI78633.1"/>
    </source>
</evidence>
<feature type="domain" description="Calcineurin-like phosphoesterase" evidence="4">
    <location>
        <begin position="159"/>
        <end position="365"/>
    </location>
</feature>
<dbReference type="Proteomes" id="UP000001959">
    <property type="component" value="Chromosome"/>
</dbReference>
<accession>Q0C5P4</accession>
<dbReference type="eggNOG" id="COG1409">
    <property type="taxonomic scope" value="Bacteria"/>
</dbReference>
<evidence type="ECO:0000259" key="4">
    <source>
        <dbReference type="Pfam" id="PF00149"/>
    </source>
</evidence>
<dbReference type="KEGG" id="hne:HNE_0216"/>
<dbReference type="PANTHER" id="PTHR10161:SF14">
    <property type="entry name" value="TARTRATE-RESISTANT ACID PHOSPHATASE TYPE 5"/>
    <property type="match status" value="1"/>
</dbReference>